<dbReference type="Proteomes" id="UP000323000">
    <property type="component" value="Chromosome 13"/>
</dbReference>
<feature type="compositionally biased region" description="Polar residues" evidence="1">
    <location>
        <begin position="1"/>
        <end position="11"/>
    </location>
</feature>
<protein>
    <submittedName>
        <fullName evidence="3">Uncharacterized protein</fullName>
    </submittedName>
</protein>
<dbReference type="EMBL" id="VAHF01000013">
    <property type="protein sequence ID" value="TXG47452.1"/>
    <property type="molecule type" value="Genomic_DNA"/>
</dbReference>
<evidence type="ECO:0000313" key="4">
    <source>
        <dbReference type="Proteomes" id="UP000323000"/>
    </source>
</evidence>
<dbReference type="AlphaFoldDB" id="A0A5C7GT05"/>
<organism evidence="3 4">
    <name type="scientific">Acer yangbiense</name>
    <dbReference type="NCBI Taxonomy" id="1000413"/>
    <lineage>
        <taxon>Eukaryota</taxon>
        <taxon>Viridiplantae</taxon>
        <taxon>Streptophyta</taxon>
        <taxon>Embryophyta</taxon>
        <taxon>Tracheophyta</taxon>
        <taxon>Spermatophyta</taxon>
        <taxon>Magnoliopsida</taxon>
        <taxon>eudicotyledons</taxon>
        <taxon>Gunneridae</taxon>
        <taxon>Pentapetalae</taxon>
        <taxon>rosids</taxon>
        <taxon>malvids</taxon>
        <taxon>Sapindales</taxon>
        <taxon>Sapindaceae</taxon>
        <taxon>Hippocastanoideae</taxon>
        <taxon>Acereae</taxon>
        <taxon>Acer</taxon>
    </lineage>
</organism>
<keyword evidence="2" id="KW-1133">Transmembrane helix</keyword>
<dbReference type="OrthoDB" id="1672106at2759"/>
<accession>A0A5C7GT05</accession>
<keyword evidence="4" id="KW-1185">Reference proteome</keyword>
<keyword evidence="2" id="KW-0472">Membrane</keyword>
<evidence type="ECO:0000256" key="2">
    <source>
        <dbReference type="SAM" id="Phobius"/>
    </source>
</evidence>
<keyword evidence="2" id="KW-0812">Transmembrane</keyword>
<reference evidence="4" key="1">
    <citation type="journal article" date="2019" name="Gigascience">
        <title>De novo genome assembly of the endangered Acer yangbiense, a plant species with extremely small populations endemic to Yunnan Province, China.</title>
        <authorList>
            <person name="Yang J."/>
            <person name="Wariss H.M."/>
            <person name="Tao L."/>
            <person name="Zhang R."/>
            <person name="Yun Q."/>
            <person name="Hollingsworth P."/>
            <person name="Dao Z."/>
            <person name="Luo G."/>
            <person name="Guo H."/>
            <person name="Ma Y."/>
            <person name="Sun W."/>
        </authorList>
    </citation>
    <scope>NUCLEOTIDE SEQUENCE [LARGE SCALE GENOMIC DNA]</scope>
    <source>
        <strain evidence="4">cv. Malutang</strain>
    </source>
</reference>
<gene>
    <name evidence="3" type="ORF">EZV62_026746</name>
</gene>
<name>A0A5C7GT05_9ROSI</name>
<feature type="region of interest" description="Disordered" evidence="1">
    <location>
        <begin position="1"/>
        <end position="28"/>
    </location>
</feature>
<feature type="transmembrane region" description="Helical" evidence="2">
    <location>
        <begin position="80"/>
        <end position="97"/>
    </location>
</feature>
<evidence type="ECO:0000256" key="1">
    <source>
        <dbReference type="SAM" id="MobiDB-lite"/>
    </source>
</evidence>
<comment type="caution">
    <text evidence="3">The sequence shown here is derived from an EMBL/GenBank/DDBJ whole genome shotgun (WGS) entry which is preliminary data.</text>
</comment>
<proteinExistence type="predicted"/>
<evidence type="ECO:0000313" key="3">
    <source>
        <dbReference type="EMBL" id="TXG47452.1"/>
    </source>
</evidence>
<sequence length="98" mass="11220">MMQTAEQTLSGGATARNERNAAVDGGEQVAGQMKDIDYEQYLKVKRNKWSEEALINMGCRLKNIATIEKILRKEGKHKEFTSVLLYSCYFVLFFHVLD</sequence>